<feature type="modified residue" description="Phosphohistidine" evidence="16">
    <location>
        <position position="1119"/>
    </location>
</feature>
<dbReference type="InterPro" id="IPR036641">
    <property type="entry name" value="HPT_dom_sf"/>
</dbReference>
<dbReference type="EMBL" id="OCNJ01000010">
    <property type="protein sequence ID" value="SOD99898.1"/>
    <property type="molecule type" value="Genomic_DNA"/>
</dbReference>
<dbReference type="Gene3D" id="1.20.120.160">
    <property type="entry name" value="HPT domain"/>
    <property type="match status" value="1"/>
</dbReference>
<dbReference type="Pfam" id="PF02518">
    <property type="entry name" value="HATPase_c"/>
    <property type="match status" value="1"/>
</dbReference>
<evidence type="ECO:0000256" key="1">
    <source>
        <dbReference type="ARBA" id="ARBA00000085"/>
    </source>
</evidence>
<keyword evidence="7" id="KW-0812">Transmembrane</keyword>
<dbReference type="Pfam" id="PF00512">
    <property type="entry name" value="HisKA"/>
    <property type="match status" value="1"/>
</dbReference>
<dbReference type="Pfam" id="PF00072">
    <property type="entry name" value="Response_reg"/>
    <property type="match status" value="2"/>
</dbReference>
<feature type="domain" description="PAC" evidence="22">
    <location>
        <begin position="468"/>
        <end position="521"/>
    </location>
</feature>
<dbReference type="InterPro" id="IPR035965">
    <property type="entry name" value="PAS-like_dom_sf"/>
</dbReference>
<reference evidence="25" key="1">
    <citation type="submission" date="2017-09" db="EMBL/GenBank/DDBJ databases">
        <authorList>
            <person name="Varghese N."/>
            <person name="Submissions S."/>
        </authorList>
    </citation>
    <scope>NUCLEOTIDE SEQUENCE [LARGE SCALE GENOMIC DNA]</scope>
    <source>
        <strain evidence="25">USBA 140</strain>
    </source>
</reference>
<keyword evidence="11" id="KW-1133">Transmembrane helix</keyword>
<evidence type="ECO:0000256" key="2">
    <source>
        <dbReference type="ARBA" id="ARBA00004651"/>
    </source>
</evidence>
<sequence>MHRLLRTQLKRVAGLDHEDRVAAAVATLAGLDLDGDAGLLVRAIGPLLARVGQSYEQFDRDIDLRSRSLMLSSDELLSANDRLRKEAAAQNAAIAALRRSLAALTGGAVVDDGQELDQLSDTIVAMVEQRKEAQRALEQQKFALDQHAIVSITDAAGTIVYANDRFCEISGYRRDELLGQSHRVVNSGLHDAAFFAEMWRTIRSGRVWHGEVCNRARDGSLYWVSATIVPQDMGPDGPGGYIAIRTDITHQKRMEEDLLESRRFLQSITDAMGEGVFCLDAEGHATFLNPEAERLLGWTLADLDGLTLHDAVHFQDADGHPIAAEACGTMTAVRAGAVFRSDDEHFTRRDGTVFPISIVSVPQRDGDRIVGSVGVFRDITERKRILDALKESERRLKIALDASGIGLWDWNPKTDVAYFSSQWLAMLGYRRGEVEECGATWGRLLHPDDASRVRATMRGHIAGEIASYEVEFRMRHKAGHWVWILSAGKLVERDAEGRPTRITGIHMDIGERKRFMDELSAAKEEAERANRFKSDFLANMSHEIRTPMNAVIGLSHLLSRTDLTPRQRDYLDKIAASSRTLLGVINDILDFSKIEAGKMTIEAVPFDVNRMVQDVAVVVQPRVRDKDLELVVDIDAAVPRRLIGDPLRVSQILLNLLGNAVKFTAAGEVVLSIGGRRIGSDGFLLEIRVRDTGIGMTAEQASSLFKPFTQADSSTSRRFGGTGLGLAISAQLAGLLGGDIAVTSVPDQGSTFTVTVRAAVDPATAHDPAPAVARGGTGLLTGRRVLVVDDCRTAREVTSDLLRRFGLTVTAVSDGAACLAQAGSDVDLVVLDWRMPDMDGVATLRALRARGVAVPVLMLTAFGRDELVDALGPLAVQGVLEKPVTPSSLLDAVVAVVAPDAGAGAAAGAVAAEGGPALAGIRLLVVEDNPINQLVARELLGAYGVEVTVAGDGPSALAQLRAQTFDGVLMDVQMPGMDGMEATRLIRSDLGLTRLPVIAMTAHAMDRDRDNCLRAGMNDHIAKPIDPSEMARVLGRWFGDDDATAAGAVSGAAATGDGPGLPGAVSGIDVATGLRNVNGNRTLYLRLLEEFAVGYGSQVLVMRGVVGDGDFAAVRAAMHTLKGTAGTLGAREVARVAGEMETLATAPEPDRFRIEGLLGDLTACMSTALAGVRELQDAVAPAAPAVPPPPPSAVDVAARVADLRDRLTTFDPQAEDDARLLAEALAGTPAAAAARAVADHAARFDFEDALALLPRLLPDAADTATEHGLE</sequence>
<dbReference type="FunFam" id="1.10.287.130:FF:000002">
    <property type="entry name" value="Two-component osmosensing histidine kinase"/>
    <property type="match status" value="1"/>
</dbReference>
<feature type="domain" description="PAS" evidence="21">
    <location>
        <begin position="150"/>
        <end position="181"/>
    </location>
</feature>
<dbReference type="GO" id="GO:0005524">
    <property type="term" value="F:ATP binding"/>
    <property type="evidence" value="ECO:0007669"/>
    <property type="project" value="UniProtKB-KW"/>
</dbReference>
<evidence type="ECO:0000256" key="14">
    <source>
        <dbReference type="ARBA" id="ARBA00064003"/>
    </source>
</evidence>
<dbReference type="Gene3D" id="3.30.450.20">
    <property type="entry name" value="PAS domain"/>
    <property type="match status" value="3"/>
</dbReference>
<evidence type="ECO:0000256" key="15">
    <source>
        <dbReference type="ARBA" id="ARBA00068150"/>
    </source>
</evidence>
<dbReference type="PROSITE" id="PS50112">
    <property type="entry name" value="PAS"/>
    <property type="match status" value="3"/>
</dbReference>
<dbReference type="CDD" id="cd17546">
    <property type="entry name" value="REC_hyHK_CKI1_RcsC-like"/>
    <property type="match status" value="1"/>
</dbReference>
<comment type="catalytic activity">
    <reaction evidence="1">
        <text>ATP + protein L-histidine = ADP + protein N-phospho-L-histidine.</text>
        <dbReference type="EC" id="2.7.13.3"/>
    </reaction>
</comment>
<evidence type="ECO:0000256" key="3">
    <source>
        <dbReference type="ARBA" id="ARBA00012438"/>
    </source>
</evidence>
<evidence type="ECO:0000256" key="16">
    <source>
        <dbReference type="PROSITE-ProRule" id="PRU00110"/>
    </source>
</evidence>
<dbReference type="PROSITE" id="PS50894">
    <property type="entry name" value="HPT"/>
    <property type="match status" value="1"/>
</dbReference>
<evidence type="ECO:0000256" key="11">
    <source>
        <dbReference type="ARBA" id="ARBA00022989"/>
    </source>
</evidence>
<dbReference type="InterPro" id="IPR005467">
    <property type="entry name" value="His_kinase_dom"/>
</dbReference>
<dbReference type="SUPFAM" id="SSF47226">
    <property type="entry name" value="Histidine-containing phosphotransfer domain, HPT domain"/>
    <property type="match status" value="1"/>
</dbReference>
<dbReference type="PROSITE" id="PS50110">
    <property type="entry name" value="RESPONSE_REGULATORY"/>
    <property type="match status" value="2"/>
</dbReference>
<proteinExistence type="predicted"/>
<dbReference type="InterPro" id="IPR013767">
    <property type="entry name" value="PAS_fold"/>
</dbReference>
<dbReference type="InterPro" id="IPR011006">
    <property type="entry name" value="CheY-like_superfamily"/>
</dbReference>
<dbReference type="Pfam" id="PF13426">
    <property type="entry name" value="PAS_9"/>
    <property type="match status" value="1"/>
</dbReference>
<dbReference type="RefSeq" id="WP_097280919.1">
    <property type="nucleotide sequence ID" value="NZ_OCNJ01000010.1"/>
</dbReference>
<protein>
    <recommendedName>
        <fullName evidence="15">Sensory/regulatory protein RpfC</fullName>
        <ecNumber evidence="3">2.7.13.3</ecNumber>
    </recommendedName>
</protein>
<keyword evidence="5 17" id="KW-0597">Phosphoprotein</keyword>
<keyword evidence="6" id="KW-0808">Transferase</keyword>
<dbReference type="SMART" id="SM00448">
    <property type="entry name" value="REC"/>
    <property type="match status" value="2"/>
</dbReference>
<keyword evidence="10" id="KW-0067">ATP-binding</keyword>
<evidence type="ECO:0000313" key="24">
    <source>
        <dbReference type="EMBL" id="SOD99898.1"/>
    </source>
</evidence>
<evidence type="ECO:0000256" key="7">
    <source>
        <dbReference type="ARBA" id="ARBA00022692"/>
    </source>
</evidence>
<dbReference type="Gene3D" id="1.10.287.130">
    <property type="match status" value="1"/>
</dbReference>
<dbReference type="InterPro" id="IPR003661">
    <property type="entry name" value="HisK_dim/P_dom"/>
</dbReference>
<dbReference type="Gene3D" id="3.40.50.2300">
    <property type="match status" value="2"/>
</dbReference>
<dbReference type="InterPro" id="IPR036097">
    <property type="entry name" value="HisK_dim/P_sf"/>
</dbReference>
<feature type="domain" description="PAS" evidence="21">
    <location>
        <begin position="261"/>
        <end position="316"/>
    </location>
</feature>
<comment type="subunit">
    <text evidence="14">At low DSF concentrations, interacts with RpfF.</text>
</comment>
<feature type="domain" description="Response regulatory" evidence="20">
    <location>
        <begin position="922"/>
        <end position="1038"/>
    </location>
</feature>
<dbReference type="InterPro" id="IPR001789">
    <property type="entry name" value="Sig_transdc_resp-reg_receiver"/>
</dbReference>
<dbReference type="SUPFAM" id="SSF52172">
    <property type="entry name" value="CheY-like"/>
    <property type="match status" value="2"/>
</dbReference>
<keyword evidence="8" id="KW-0547">Nucleotide-binding</keyword>
<evidence type="ECO:0000256" key="13">
    <source>
        <dbReference type="ARBA" id="ARBA00023136"/>
    </source>
</evidence>
<dbReference type="PANTHER" id="PTHR45339">
    <property type="entry name" value="HYBRID SIGNAL TRANSDUCTION HISTIDINE KINASE J"/>
    <property type="match status" value="1"/>
</dbReference>
<dbReference type="InterPro" id="IPR003594">
    <property type="entry name" value="HATPase_dom"/>
</dbReference>
<dbReference type="EC" id="2.7.13.3" evidence="3"/>
<dbReference type="CDD" id="cd00082">
    <property type="entry name" value="HisKA"/>
    <property type="match status" value="1"/>
</dbReference>
<gene>
    <name evidence="24" type="ORF">SAMN05421508_11082</name>
</gene>
<evidence type="ECO:0000256" key="17">
    <source>
        <dbReference type="PROSITE-ProRule" id="PRU00169"/>
    </source>
</evidence>
<dbReference type="PANTHER" id="PTHR45339:SF1">
    <property type="entry name" value="HYBRID SIGNAL TRANSDUCTION HISTIDINE KINASE J"/>
    <property type="match status" value="1"/>
</dbReference>
<evidence type="ECO:0000256" key="9">
    <source>
        <dbReference type="ARBA" id="ARBA00022777"/>
    </source>
</evidence>
<evidence type="ECO:0000256" key="10">
    <source>
        <dbReference type="ARBA" id="ARBA00022840"/>
    </source>
</evidence>
<dbReference type="CDD" id="cd00156">
    <property type="entry name" value="REC"/>
    <property type="match status" value="1"/>
</dbReference>
<evidence type="ECO:0000256" key="5">
    <source>
        <dbReference type="ARBA" id="ARBA00022553"/>
    </source>
</evidence>
<dbReference type="InterPro" id="IPR000014">
    <property type="entry name" value="PAS"/>
</dbReference>
<dbReference type="PRINTS" id="PR00344">
    <property type="entry name" value="BCTRLSENSOR"/>
</dbReference>
<dbReference type="Gene3D" id="3.30.565.10">
    <property type="entry name" value="Histidine kinase-like ATPase, C-terminal domain"/>
    <property type="match status" value="1"/>
</dbReference>
<dbReference type="InterPro" id="IPR000700">
    <property type="entry name" value="PAS-assoc_C"/>
</dbReference>
<evidence type="ECO:0000256" key="6">
    <source>
        <dbReference type="ARBA" id="ARBA00022679"/>
    </source>
</evidence>
<keyword evidence="4" id="KW-1003">Cell membrane</keyword>
<dbReference type="InterPro" id="IPR001610">
    <property type="entry name" value="PAC"/>
</dbReference>
<name>A0A286GWJ1_9PROT</name>
<dbReference type="SMART" id="SM00388">
    <property type="entry name" value="HisKA"/>
    <property type="match status" value="1"/>
</dbReference>
<evidence type="ECO:0000259" key="20">
    <source>
        <dbReference type="PROSITE" id="PS50110"/>
    </source>
</evidence>
<evidence type="ECO:0000256" key="8">
    <source>
        <dbReference type="ARBA" id="ARBA00022741"/>
    </source>
</evidence>
<dbReference type="GO" id="GO:0000155">
    <property type="term" value="F:phosphorelay sensor kinase activity"/>
    <property type="evidence" value="ECO:0007669"/>
    <property type="project" value="InterPro"/>
</dbReference>
<dbReference type="SUPFAM" id="SSF55785">
    <property type="entry name" value="PYP-like sensor domain (PAS domain)"/>
    <property type="match status" value="3"/>
</dbReference>
<feature type="coiled-coil region" evidence="18">
    <location>
        <begin position="80"/>
        <end position="136"/>
    </location>
</feature>
<dbReference type="Pfam" id="PF08447">
    <property type="entry name" value="PAS_3"/>
    <property type="match status" value="1"/>
</dbReference>
<keyword evidence="13" id="KW-0472">Membrane</keyword>
<evidence type="ECO:0000256" key="18">
    <source>
        <dbReference type="SAM" id="Coils"/>
    </source>
</evidence>
<dbReference type="CDD" id="cd16922">
    <property type="entry name" value="HATPase_EvgS-ArcB-TorS-like"/>
    <property type="match status" value="1"/>
</dbReference>
<dbReference type="InterPro" id="IPR008207">
    <property type="entry name" value="Sig_transdc_His_kin_Hpt_dom"/>
</dbReference>
<dbReference type="AlphaFoldDB" id="A0A286GWJ1"/>
<dbReference type="GO" id="GO:0006355">
    <property type="term" value="P:regulation of DNA-templated transcription"/>
    <property type="evidence" value="ECO:0007669"/>
    <property type="project" value="InterPro"/>
</dbReference>
<feature type="domain" description="HPt" evidence="23">
    <location>
        <begin position="1080"/>
        <end position="1179"/>
    </location>
</feature>
<evidence type="ECO:0000259" key="22">
    <source>
        <dbReference type="PROSITE" id="PS50113"/>
    </source>
</evidence>
<comment type="subcellular location">
    <subcellularLocation>
        <location evidence="2">Cell membrane</location>
        <topology evidence="2">Multi-pass membrane protein</topology>
    </subcellularLocation>
</comment>
<dbReference type="SUPFAM" id="SSF47384">
    <property type="entry name" value="Homodimeric domain of signal transducing histidine kinase"/>
    <property type="match status" value="1"/>
</dbReference>
<feature type="domain" description="Response regulatory" evidence="20">
    <location>
        <begin position="784"/>
        <end position="897"/>
    </location>
</feature>
<dbReference type="InterPro" id="IPR036890">
    <property type="entry name" value="HATPase_C_sf"/>
</dbReference>
<evidence type="ECO:0000259" key="21">
    <source>
        <dbReference type="PROSITE" id="PS50112"/>
    </source>
</evidence>
<feature type="domain" description="Histidine kinase" evidence="19">
    <location>
        <begin position="539"/>
        <end position="760"/>
    </location>
</feature>
<dbReference type="SMART" id="SM00091">
    <property type="entry name" value="PAS"/>
    <property type="match status" value="3"/>
</dbReference>
<organism evidence="24 25">
    <name type="scientific">Caenispirillum bisanense</name>
    <dbReference type="NCBI Taxonomy" id="414052"/>
    <lineage>
        <taxon>Bacteria</taxon>
        <taxon>Pseudomonadati</taxon>
        <taxon>Pseudomonadota</taxon>
        <taxon>Alphaproteobacteria</taxon>
        <taxon>Rhodospirillales</taxon>
        <taxon>Novispirillaceae</taxon>
        <taxon>Caenispirillum</taxon>
    </lineage>
</organism>
<dbReference type="Pfam" id="PF01627">
    <property type="entry name" value="Hpt"/>
    <property type="match status" value="1"/>
</dbReference>
<dbReference type="GO" id="GO:0005886">
    <property type="term" value="C:plasma membrane"/>
    <property type="evidence" value="ECO:0007669"/>
    <property type="project" value="UniProtKB-SubCell"/>
</dbReference>
<dbReference type="InterPro" id="IPR004358">
    <property type="entry name" value="Sig_transdc_His_kin-like_C"/>
</dbReference>
<evidence type="ECO:0000313" key="25">
    <source>
        <dbReference type="Proteomes" id="UP000219621"/>
    </source>
</evidence>
<dbReference type="SMART" id="SM00387">
    <property type="entry name" value="HATPase_c"/>
    <property type="match status" value="1"/>
</dbReference>
<evidence type="ECO:0000256" key="4">
    <source>
        <dbReference type="ARBA" id="ARBA00022475"/>
    </source>
</evidence>
<dbReference type="NCBIfam" id="TIGR00229">
    <property type="entry name" value="sensory_box"/>
    <property type="match status" value="3"/>
</dbReference>
<keyword evidence="25" id="KW-1185">Reference proteome</keyword>
<dbReference type="PROSITE" id="PS50113">
    <property type="entry name" value="PAC"/>
    <property type="match status" value="3"/>
</dbReference>
<dbReference type="OrthoDB" id="9801651at2"/>
<evidence type="ECO:0000259" key="19">
    <source>
        <dbReference type="PROSITE" id="PS50109"/>
    </source>
</evidence>
<dbReference type="Pfam" id="PF00989">
    <property type="entry name" value="PAS"/>
    <property type="match status" value="1"/>
</dbReference>
<keyword evidence="18" id="KW-0175">Coiled coil</keyword>
<dbReference type="PROSITE" id="PS50109">
    <property type="entry name" value="HIS_KIN"/>
    <property type="match status" value="1"/>
</dbReference>
<accession>A0A286GWJ1</accession>
<evidence type="ECO:0000259" key="23">
    <source>
        <dbReference type="PROSITE" id="PS50894"/>
    </source>
</evidence>
<dbReference type="SMART" id="SM00086">
    <property type="entry name" value="PAC"/>
    <property type="match status" value="3"/>
</dbReference>
<dbReference type="SUPFAM" id="SSF55874">
    <property type="entry name" value="ATPase domain of HSP90 chaperone/DNA topoisomerase II/histidine kinase"/>
    <property type="match status" value="1"/>
</dbReference>
<feature type="modified residue" description="4-aspartylphosphate" evidence="17">
    <location>
        <position position="832"/>
    </location>
</feature>
<dbReference type="FunFam" id="3.30.565.10:FF:000010">
    <property type="entry name" value="Sensor histidine kinase RcsC"/>
    <property type="match status" value="1"/>
</dbReference>
<dbReference type="InterPro" id="IPR013655">
    <property type="entry name" value="PAS_fold_3"/>
</dbReference>
<keyword evidence="12" id="KW-0902">Two-component regulatory system</keyword>
<feature type="domain" description="PAC" evidence="22">
    <location>
        <begin position="206"/>
        <end position="260"/>
    </location>
</feature>
<feature type="modified residue" description="4-aspartylphosphate" evidence="17">
    <location>
        <position position="971"/>
    </location>
</feature>
<feature type="domain" description="PAS" evidence="21">
    <location>
        <begin position="392"/>
        <end position="464"/>
    </location>
</feature>
<feature type="domain" description="PAC" evidence="22">
    <location>
        <begin position="340"/>
        <end position="391"/>
    </location>
</feature>
<dbReference type="Proteomes" id="UP000219621">
    <property type="component" value="Unassembled WGS sequence"/>
</dbReference>
<evidence type="ECO:0000256" key="12">
    <source>
        <dbReference type="ARBA" id="ARBA00023012"/>
    </source>
</evidence>
<keyword evidence="9 24" id="KW-0418">Kinase</keyword>
<dbReference type="CDD" id="cd00130">
    <property type="entry name" value="PAS"/>
    <property type="match status" value="3"/>
</dbReference>